<accession>A0A8J3KML9</accession>
<evidence type="ECO:0000256" key="1">
    <source>
        <dbReference type="SAM" id="Phobius"/>
    </source>
</evidence>
<reference evidence="2 3" key="1">
    <citation type="submission" date="2021-01" db="EMBL/GenBank/DDBJ databases">
        <title>Whole genome shotgun sequence of Catellatospora coxensis NBRC 107359.</title>
        <authorList>
            <person name="Komaki H."/>
            <person name="Tamura T."/>
        </authorList>
    </citation>
    <scope>NUCLEOTIDE SEQUENCE [LARGE SCALE GENOMIC DNA]</scope>
    <source>
        <strain evidence="2 3">NBRC 107359</strain>
    </source>
</reference>
<gene>
    <name evidence="2" type="ORF">Cco03nite_05150</name>
</gene>
<dbReference type="RefSeq" id="WP_203688291.1">
    <property type="nucleotide sequence ID" value="NZ_BAAALC010000093.1"/>
</dbReference>
<proteinExistence type="predicted"/>
<keyword evidence="3" id="KW-1185">Reference proteome</keyword>
<keyword evidence="1" id="KW-0472">Membrane</keyword>
<feature type="transmembrane region" description="Helical" evidence="1">
    <location>
        <begin position="154"/>
        <end position="173"/>
    </location>
</feature>
<keyword evidence="1" id="KW-1133">Transmembrane helix</keyword>
<sequence length="183" mass="19274">MTRVRDAVITVVCVAALTPLLVLSTAAAGLSPRHWSGVPLSGVDLLVLAGGSTSSGSRPAVLDAVTDELITMEYGGWTAVYAGADGLVHVETTRLSSSLFRELGSRFGGDTVGLVYAPTTPPMFPGGPDGGHRVETTWQRTDPVGSWSTLLIGFPWQLGTVLLLTAIGWAFVVRRRRSAGARR</sequence>
<name>A0A8J3KML9_9ACTN</name>
<keyword evidence="1" id="KW-0812">Transmembrane</keyword>
<evidence type="ECO:0000313" key="2">
    <source>
        <dbReference type="EMBL" id="GIG03815.1"/>
    </source>
</evidence>
<dbReference type="AlphaFoldDB" id="A0A8J3KML9"/>
<dbReference type="EMBL" id="BONI01000003">
    <property type="protein sequence ID" value="GIG03815.1"/>
    <property type="molecule type" value="Genomic_DNA"/>
</dbReference>
<dbReference type="Proteomes" id="UP000630887">
    <property type="component" value="Unassembled WGS sequence"/>
</dbReference>
<organism evidence="2 3">
    <name type="scientific">Catellatospora coxensis</name>
    <dbReference type="NCBI Taxonomy" id="310354"/>
    <lineage>
        <taxon>Bacteria</taxon>
        <taxon>Bacillati</taxon>
        <taxon>Actinomycetota</taxon>
        <taxon>Actinomycetes</taxon>
        <taxon>Micromonosporales</taxon>
        <taxon>Micromonosporaceae</taxon>
        <taxon>Catellatospora</taxon>
    </lineage>
</organism>
<comment type="caution">
    <text evidence="2">The sequence shown here is derived from an EMBL/GenBank/DDBJ whole genome shotgun (WGS) entry which is preliminary data.</text>
</comment>
<evidence type="ECO:0000313" key="3">
    <source>
        <dbReference type="Proteomes" id="UP000630887"/>
    </source>
</evidence>
<protein>
    <submittedName>
        <fullName evidence="2">Uncharacterized protein</fullName>
    </submittedName>
</protein>